<dbReference type="InterPro" id="IPR040031">
    <property type="entry name" value="Codanin-1"/>
</dbReference>
<feature type="compositionally biased region" description="Polar residues" evidence="1">
    <location>
        <begin position="157"/>
        <end position="168"/>
    </location>
</feature>
<evidence type="ECO:0000256" key="1">
    <source>
        <dbReference type="SAM" id="MobiDB-lite"/>
    </source>
</evidence>
<feature type="non-terminal residue" evidence="2">
    <location>
        <position position="1"/>
    </location>
</feature>
<feature type="region of interest" description="Disordered" evidence="1">
    <location>
        <begin position="151"/>
        <end position="196"/>
    </location>
</feature>
<proteinExistence type="predicted"/>
<evidence type="ECO:0000313" key="3">
    <source>
        <dbReference type="Proteomes" id="UP001530377"/>
    </source>
</evidence>
<feature type="compositionally biased region" description="Low complexity" evidence="1">
    <location>
        <begin position="223"/>
        <end position="238"/>
    </location>
</feature>
<accession>A0ABD3R349</accession>
<dbReference type="PANTHER" id="PTHR28678">
    <property type="entry name" value="CODANIN-1"/>
    <property type="match status" value="1"/>
</dbReference>
<feature type="compositionally biased region" description="Polar residues" evidence="1">
    <location>
        <begin position="176"/>
        <end position="196"/>
    </location>
</feature>
<feature type="region of interest" description="Disordered" evidence="1">
    <location>
        <begin position="209"/>
        <end position="245"/>
    </location>
</feature>
<sequence>ILQRIRMSWNESRTHVNPKKQCCQCDCQEFKSENAVTAAVESDAQAEALIVWLSGGVSATNTDGENASAKTRRCPNRLSASIVILNAIRDACRPHLESSAAAASPSISCLSDIVNGQNAEPNFSDKATYEDSFPSLSSMSATEPLRLLVGRKKSKSAKTGNDSTTPSSAGPICNKLSLSTSANPENKSRMGTLNLQKNSNNHRIVERGETAAPKENKRIKPVTISRSTESSSSQTGKSLISHSNGTESKWIKGSVSSLPSQDTNEMLEKRSDNEFMNTTKPGSSDAAQKVVSADTTICQISTTIYPCNVQKMKRLVRIYSTILRTQLAPSLLMEFHLLVRLLSLHDRRHSSKITNVKGIGPLCEIFQSDQSCRDFAAETLTSLEAILVNMGHSILKLFVELPALQRSCPGLCLTLQDVLDAGDSTLLFEADQKALGYNTNTPHLTLPFDRARDSRHNYRSVDLNRLFKEREDLRDSFLYQLRAFQDVRGRLMEHEQAEKNIDSLRYASREMLMNVSPGNTLWFANLFCDLLLQIGLSPISETDSEVLKQIGDKKRLQKLHMRFTSTCGQADKSSRKLRIDEKRSSFNAKAAPEHNFPGHQEFFAIFLRAGDSYKFNIHLKHRLAHVLSDMMSVKETKGLCDHIAKTQMLAKFLGMISFSPNYDIVAEISGRDEHTTIPPINVKEYIEAAWKQRRLVIVVPWVVQFLGMMKWYASLIRFGSMDDISRRFQYYIDTFTLLWSIKHYCFPHEMRRNSYHQTNMIALSFQLEYLFHEVFGLAPSQHLPLLNLPTRHSDGSADSAVSCPFDDLPLCLSKPYLFPSIPQLKDLCELLRELAQNDGKMVMTAAKKVRPDTVSNFEYSVDSVSPWSSKRPGGPNNKGGIADKLVDSFFHQHKDLQQICELVVDRAIKNFSQTVSQSCILPIFRNDATSFEEYLTRSPSMTLEEYTILLQNLDMKATGDAIVLMSNDLNRVIHEALILLAPSGTNPKVIEVAIALTMSHASEKGMYAIHSIIREEKKKLLDEFSRKKKKIKSGVPLLAHKRGPTLEHDHLLPNSSYLQSLDNLTESLRALQNLNDPVCVGNSIESFREQKAKILEHLRHYVVGNGDVQTVVDFEYSILAMLKTFFARPLLSHLLEAAIEVSDVLSLLGKLGYLESSTKELESLICDTSNMLNLINAANYGKGSDRLSHSSIGGFLFMLLDGSLVSHSALEGSLLLAVAVNKEAKFISEAFLRKLASDRADNAVDKTAVTDMAGGLVIMARLQRFLLDDTLHQNSSSS</sequence>
<name>A0ABD3R349_9STRA</name>
<keyword evidence="3" id="KW-1185">Reference proteome</keyword>
<dbReference type="AlphaFoldDB" id="A0ABD3R349"/>
<evidence type="ECO:0000313" key="2">
    <source>
        <dbReference type="EMBL" id="KAL3807109.1"/>
    </source>
</evidence>
<reference evidence="2 3" key="1">
    <citation type="submission" date="2024-10" db="EMBL/GenBank/DDBJ databases">
        <title>Updated reference genomes for cyclostephanoid diatoms.</title>
        <authorList>
            <person name="Roberts W.R."/>
            <person name="Alverson A.J."/>
        </authorList>
    </citation>
    <scope>NUCLEOTIDE SEQUENCE [LARGE SCALE GENOMIC DNA]</scope>
    <source>
        <strain evidence="2 3">AJA228-03</strain>
    </source>
</reference>
<organism evidence="2 3">
    <name type="scientific">Cyclostephanos tholiformis</name>
    <dbReference type="NCBI Taxonomy" id="382380"/>
    <lineage>
        <taxon>Eukaryota</taxon>
        <taxon>Sar</taxon>
        <taxon>Stramenopiles</taxon>
        <taxon>Ochrophyta</taxon>
        <taxon>Bacillariophyta</taxon>
        <taxon>Coscinodiscophyceae</taxon>
        <taxon>Thalassiosirophycidae</taxon>
        <taxon>Stephanodiscales</taxon>
        <taxon>Stephanodiscaceae</taxon>
        <taxon>Cyclostephanos</taxon>
    </lineage>
</organism>
<gene>
    <name evidence="2" type="ORF">ACHAXA_005430</name>
</gene>
<feature type="compositionally biased region" description="Basic and acidic residues" evidence="1">
    <location>
        <begin position="209"/>
        <end position="218"/>
    </location>
</feature>
<dbReference type="Proteomes" id="UP001530377">
    <property type="component" value="Unassembled WGS sequence"/>
</dbReference>
<dbReference type="EMBL" id="JALLPB020000673">
    <property type="protein sequence ID" value="KAL3807109.1"/>
    <property type="molecule type" value="Genomic_DNA"/>
</dbReference>
<protein>
    <submittedName>
        <fullName evidence="2">Uncharacterized protein</fullName>
    </submittedName>
</protein>
<comment type="caution">
    <text evidence="2">The sequence shown here is derived from an EMBL/GenBank/DDBJ whole genome shotgun (WGS) entry which is preliminary data.</text>
</comment>
<dbReference type="PANTHER" id="PTHR28678:SF1">
    <property type="entry name" value="CODANIN-1"/>
    <property type="match status" value="1"/>
</dbReference>